<evidence type="ECO:0000313" key="7">
    <source>
        <dbReference type="EMBL" id="QZD86266.1"/>
    </source>
</evidence>
<evidence type="ECO:0000256" key="4">
    <source>
        <dbReference type="ARBA" id="ARBA00022989"/>
    </source>
</evidence>
<keyword evidence="8" id="KW-1185">Reference proteome</keyword>
<keyword evidence="4 6" id="KW-1133">Transmembrane helix</keyword>
<protein>
    <submittedName>
        <fullName evidence="7">APC family permease</fullName>
    </submittedName>
</protein>
<accession>A0ABX8ZC01</accession>
<dbReference type="InterPro" id="IPR050367">
    <property type="entry name" value="APC_superfamily"/>
</dbReference>
<feature type="transmembrane region" description="Helical" evidence="6">
    <location>
        <begin position="110"/>
        <end position="128"/>
    </location>
</feature>
<proteinExistence type="predicted"/>
<evidence type="ECO:0000256" key="6">
    <source>
        <dbReference type="SAM" id="Phobius"/>
    </source>
</evidence>
<dbReference type="EMBL" id="CP081297">
    <property type="protein sequence ID" value="QZD86266.1"/>
    <property type="molecule type" value="Genomic_DNA"/>
</dbReference>
<feature type="transmembrane region" description="Helical" evidence="6">
    <location>
        <begin position="87"/>
        <end position="104"/>
    </location>
</feature>
<dbReference type="InterPro" id="IPR002293">
    <property type="entry name" value="AA/rel_permease1"/>
</dbReference>
<name>A0ABX8ZC01_9SPHN</name>
<gene>
    <name evidence="7" type="ORF">K3166_08320</name>
</gene>
<dbReference type="PANTHER" id="PTHR42770:SF7">
    <property type="entry name" value="MEMBRANE PROTEIN"/>
    <property type="match status" value="1"/>
</dbReference>
<keyword evidence="3 6" id="KW-0812">Transmembrane</keyword>
<feature type="transmembrane region" description="Helical" evidence="6">
    <location>
        <begin position="12"/>
        <end position="41"/>
    </location>
</feature>
<reference evidence="7 8" key="1">
    <citation type="submission" date="2021-08" db="EMBL/GenBank/DDBJ databases">
        <title>Comparative Genomics Analysis of the Genus Qipengyuania Reveals Extensive Genetic Diversity and Metabolic Versatility, Including the Description of Fifteen Novel Species.</title>
        <authorList>
            <person name="Liu Y."/>
        </authorList>
    </citation>
    <scope>NUCLEOTIDE SEQUENCE [LARGE SCALE GENOMIC DNA]</scope>
    <source>
        <strain evidence="7 8">1XM2-8</strain>
    </source>
</reference>
<evidence type="ECO:0000313" key="8">
    <source>
        <dbReference type="Proteomes" id="UP000824280"/>
    </source>
</evidence>
<feature type="transmembrane region" description="Helical" evidence="6">
    <location>
        <begin position="240"/>
        <end position="265"/>
    </location>
</feature>
<dbReference type="Proteomes" id="UP000824280">
    <property type="component" value="Chromosome"/>
</dbReference>
<evidence type="ECO:0000256" key="1">
    <source>
        <dbReference type="ARBA" id="ARBA00004651"/>
    </source>
</evidence>
<evidence type="ECO:0000256" key="2">
    <source>
        <dbReference type="ARBA" id="ARBA00022475"/>
    </source>
</evidence>
<feature type="transmembrane region" description="Helical" evidence="6">
    <location>
        <begin position="135"/>
        <end position="156"/>
    </location>
</feature>
<feature type="transmembrane region" description="Helical" evidence="6">
    <location>
        <begin position="207"/>
        <end position="228"/>
    </location>
</feature>
<feature type="transmembrane region" description="Helical" evidence="6">
    <location>
        <begin position="61"/>
        <end position="80"/>
    </location>
</feature>
<organism evidence="7 8">
    <name type="scientific">Qipengyuania psychrotolerans</name>
    <dbReference type="NCBI Taxonomy" id="2867238"/>
    <lineage>
        <taxon>Bacteria</taxon>
        <taxon>Pseudomonadati</taxon>
        <taxon>Pseudomonadota</taxon>
        <taxon>Alphaproteobacteria</taxon>
        <taxon>Sphingomonadales</taxon>
        <taxon>Erythrobacteraceae</taxon>
        <taxon>Qipengyuania</taxon>
    </lineage>
</organism>
<comment type="subcellular location">
    <subcellularLocation>
        <location evidence="1">Cell membrane</location>
        <topology evidence="1">Multi-pass membrane protein</topology>
    </subcellularLocation>
</comment>
<feature type="transmembrane region" description="Helical" evidence="6">
    <location>
        <begin position="323"/>
        <end position="347"/>
    </location>
</feature>
<feature type="transmembrane region" description="Helical" evidence="6">
    <location>
        <begin position="176"/>
        <end position="195"/>
    </location>
</feature>
<evidence type="ECO:0000256" key="3">
    <source>
        <dbReference type="ARBA" id="ARBA00022692"/>
    </source>
</evidence>
<keyword evidence="2" id="KW-1003">Cell membrane</keyword>
<evidence type="ECO:0000256" key="5">
    <source>
        <dbReference type="ARBA" id="ARBA00023136"/>
    </source>
</evidence>
<feature type="transmembrane region" description="Helical" evidence="6">
    <location>
        <begin position="384"/>
        <end position="401"/>
    </location>
</feature>
<dbReference type="PIRSF" id="PIRSF006060">
    <property type="entry name" value="AA_transporter"/>
    <property type="match status" value="1"/>
</dbReference>
<keyword evidence="5 6" id="KW-0472">Membrane</keyword>
<feature type="transmembrane region" description="Helical" evidence="6">
    <location>
        <begin position="359"/>
        <end position="378"/>
    </location>
</feature>
<dbReference type="Pfam" id="PF13520">
    <property type="entry name" value="AA_permease_2"/>
    <property type="match status" value="1"/>
</dbReference>
<feature type="transmembrane region" description="Helical" evidence="6">
    <location>
        <begin position="286"/>
        <end position="311"/>
    </location>
</feature>
<dbReference type="PANTHER" id="PTHR42770">
    <property type="entry name" value="AMINO ACID TRANSPORTER-RELATED"/>
    <property type="match status" value="1"/>
</dbReference>
<sequence>MINLNGVVGAGIFALPALLYATVGTLAPLAILVYAAFYAVLMAVPSKLSTVFRQSGGPQLYAQHAFGPLVGFQIGWFALCANMAGRAANFHVLVAYLAAVFPFFEGPIIRPATILVLIAAFTILTMSGTKLSVRALGLGTVLKLGPILTLCLVGLFANGMPSEFVLPQFSEGEATALLLAYAFSGAGQVTVAAGEAKEPRAVISRSIYLNLAIVGVFYALVQLAYISISPDPNETASPLAAAGSALFGPFGALMISMAAIFSIGANQLTSFVTMPRIAFGMGRRGLLPNAFAYVSPRFKTPTFAIAVYSLIVAGLSVSGTFEILAILVVAVEQLVGYTLIASLIVMWRRNDGGIADTMGMRWAFIIPVAIGFMAWFTMQVPVEALLSSTLLVVVGIVLYRISSNGAVEHEPIILPEGRS</sequence>
<dbReference type="Gene3D" id="1.20.1740.10">
    <property type="entry name" value="Amino acid/polyamine transporter I"/>
    <property type="match status" value="1"/>
</dbReference>